<comment type="similarity">
    <text evidence="1">Belongs to the glycosyltransferase 2 family.</text>
</comment>
<dbReference type="Proteomes" id="UP000034235">
    <property type="component" value="Unassembled WGS sequence"/>
</dbReference>
<dbReference type="AlphaFoldDB" id="A0A0G0MQJ8"/>
<gene>
    <name evidence="5" type="ORF">US86_C0001G0108</name>
</gene>
<keyword evidence="3 5" id="KW-0808">Transferase</keyword>
<reference evidence="5 6" key="1">
    <citation type="journal article" date="2015" name="Nature">
        <title>rRNA introns, odd ribosomes, and small enigmatic genomes across a large radiation of phyla.</title>
        <authorList>
            <person name="Brown C.T."/>
            <person name="Hug L.A."/>
            <person name="Thomas B.C."/>
            <person name="Sharon I."/>
            <person name="Castelle C.J."/>
            <person name="Singh A."/>
            <person name="Wilkins M.J."/>
            <person name="Williams K.H."/>
            <person name="Banfield J.F."/>
        </authorList>
    </citation>
    <scope>NUCLEOTIDE SEQUENCE [LARGE SCALE GENOMIC DNA]</scope>
</reference>
<dbReference type="SUPFAM" id="SSF53448">
    <property type="entry name" value="Nucleotide-diphospho-sugar transferases"/>
    <property type="match status" value="1"/>
</dbReference>
<accession>A0A0G0MQJ8</accession>
<keyword evidence="2" id="KW-0328">Glycosyltransferase</keyword>
<dbReference type="InterPro" id="IPR029044">
    <property type="entry name" value="Nucleotide-diphossugar_trans"/>
</dbReference>
<evidence type="ECO:0000313" key="5">
    <source>
        <dbReference type="EMBL" id="KKQ67181.1"/>
    </source>
</evidence>
<organism evidence="5 6">
    <name type="scientific">Candidatus Daviesbacteria bacterium GW2011_GWA2_38_24</name>
    <dbReference type="NCBI Taxonomy" id="1618422"/>
    <lineage>
        <taxon>Bacteria</taxon>
        <taxon>Candidatus Daviesiibacteriota</taxon>
    </lineage>
</organism>
<name>A0A0G0MQJ8_9BACT</name>
<dbReference type="Gene3D" id="3.90.550.10">
    <property type="entry name" value="Spore Coat Polysaccharide Biosynthesis Protein SpsA, Chain A"/>
    <property type="match status" value="1"/>
</dbReference>
<evidence type="ECO:0000256" key="1">
    <source>
        <dbReference type="ARBA" id="ARBA00006739"/>
    </source>
</evidence>
<protein>
    <submittedName>
        <fullName evidence="5">Glycosyl transferase, family 2</fullName>
    </submittedName>
</protein>
<evidence type="ECO:0000256" key="2">
    <source>
        <dbReference type="ARBA" id="ARBA00022676"/>
    </source>
</evidence>
<dbReference type="PANTHER" id="PTHR43179">
    <property type="entry name" value="RHAMNOSYLTRANSFERASE WBBL"/>
    <property type="match status" value="1"/>
</dbReference>
<sequence>MKVSIIVINWNGEDKLRRFLPEILKVKGVDEFIVTDDASSDKSVEMIERNFPEIKLVKRVQNEGFSSNANSGVKEAKGDLVFLLNPDAIPQPDCVEKSLIYFKDQEVFSIGCNTGGNWSWAKFENGFFWHYMAHGTVQTHQTLWARGGSGIFRKKVFEELGGMDEIMNPYYEEDMDLGYRAVKRGYKNLWVKECLVRLPEEKGVIEANIPKLKFSKIAERNQLIFIWKNITDPKFVWEHIFNLLKHLILHPGYFKIFFAAAVKLPAIINKRSVEVSRAKLTDREIFTKYRV</sequence>
<evidence type="ECO:0000256" key="3">
    <source>
        <dbReference type="ARBA" id="ARBA00022679"/>
    </source>
</evidence>
<proteinExistence type="inferred from homology"/>
<dbReference type="InterPro" id="IPR001173">
    <property type="entry name" value="Glyco_trans_2-like"/>
</dbReference>
<comment type="caution">
    <text evidence="5">The sequence shown here is derived from an EMBL/GenBank/DDBJ whole genome shotgun (WGS) entry which is preliminary data.</text>
</comment>
<feature type="domain" description="Glycosyltransferase 2-like" evidence="4">
    <location>
        <begin position="4"/>
        <end position="160"/>
    </location>
</feature>
<dbReference type="PANTHER" id="PTHR43179:SF12">
    <property type="entry name" value="GALACTOFURANOSYLTRANSFERASE GLFT2"/>
    <property type="match status" value="1"/>
</dbReference>
<evidence type="ECO:0000313" key="6">
    <source>
        <dbReference type="Proteomes" id="UP000034235"/>
    </source>
</evidence>
<dbReference type="Pfam" id="PF00535">
    <property type="entry name" value="Glycos_transf_2"/>
    <property type="match status" value="1"/>
</dbReference>
<dbReference type="EMBL" id="LBUP01000001">
    <property type="protein sequence ID" value="KKQ67181.1"/>
    <property type="molecule type" value="Genomic_DNA"/>
</dbReference>
<evidence type="ECO:0000259" key="4">
    <source>
        <dbReference type="Pfam" id="PF00535"/>
    </source>
</evidence>
<dbReference type="GO" id="GO:0016757">
    <property type="term" value="F:glycosyltransferase activity"/>
    <property type="evidence" value="ECO:0007669"/>
    <property type="project" value="UniProtKB-KW"/>
</dbReference>